<proteinExistence type="inferred from homology"/>
<keyword evidence="4 6" id="KW-1133">Transmembrane helix</keyword>
<dbReference type="GO" id="GO:0032979">
    <property type="term" value="P:protein insertion into mitochondrial inner membrane from matrix"/>
    <property type="evidence" value="ECO:0007669"/>
    <property type="project" value="TreeGrafter"/>
</dbReference>
<feature type="transmembrane region" description="Helical" evidence="6">
    <location>
        <begin position="392"/>
        <end position="408"/>
    </location>
</feature>
<evidence type="ECO:0000256" key="1">
    <source>
        <dbReference type="ARBA" id="ARBA00004141"/>
    </source>
</evidence>
<keyword evidence="8" id="KW-1185">Reference proteome</keyword>
<name>A0AAD7VQY2_9ASCO</name>
<comment type="caution">
    <text evidence="7">The sequence shown here is derived from an EMBL/GenBank/DDBJ whole genome shotgun (WGS) entry which is preliminary data.</text>
</comment>
<evidence type="ECO:0000313" key="8">
    <source>
        <dbReference type="Proteomes" id="UP001217417"/>
    </source>
</evidence>
<dbReference type="Proteomes" id="UP001217417">
    <property type="component" value="Unassembled WGS sequence"/>
</dbReference>
<evidence type="ECO:0000256" key="5">
    <source>
        <dbReference type="ARBA" id="ARBA00023136"/>
    </source>
</evidence>
<gene>
    <name evidence="7" type="ORF">POJ06DRAFT_256823</name>
</gene>
<evidence type="ECO:0000256" key="3">
    <source>
        <dbReference type="ARBA" id="ARBA00022692"/>
    </source>
</evidence>
<feature type="transmembrane region" description="Helical" evidence="6">
    <location>
        <begin position="367"/>
        <end position="386"/>
    </location>
</feature>
<feature type="transmembrane region" description="Helical" evidence="6">
    <location>
        <begin position="159"/>
        <end position="181"/>
    </location>
</feature>
<accession>A0AAD7VQY2</accession>
<evidence type="ECO:0000256" key="4">
    <source>
        <dbReference type="ARBA" id="ARBA00022989"/>
    </source>
</evidence>
<keyword evidence="5 6" id="KW-0472">Membrane</keyword>
<evidence type="ECO:0000256" key="6">
    <source>
        <dbReference type="SAM" id="Phobius"/>
    </source>
</evidence>
<protein>
    <submittedName>
        <fullName evidence="7">60Kd inner membrane protein-domain-containing protein</fullName>
    </submittedName>
</protein>
<dbReference type="GeneID" id="80883235"/>
<dbReference type="AlphaFoldDB" id="A0AAD7VQY2"/>
<dbReference type="GO" id="GO:0033617">
    <property type="term" value="P:mitochondrial respiratory chain complex IV assembly"/>
    <property type="evidence" value="ECO:0007669"/>
    <property type="project" value="TreeGrafter"/>
</dbReference>
<evidence type="ECO:0000313" key="7">
    <source>
        <dbReference type="EMBL" id="KAJ8099382.1"/>
    </source>
</evidence>
<comment type="similarity">
    <text evidence="2">Belongs to the OXA1/ALB3/YidC family.</text>
</comment>
<dbReference type="InterPro" id="IPR001708">
    <property type="entry name" value="YidC/ALB3/OXA1/COX18"/>
</dbReference>
<dbReference type="EMBL" id="JARPMG010000007">
    <property type="protein sequence ID" value="KAJ8099382.1"/>
    <property type="molecule type" value="Genomic_DNA"/>
</dbReference>
<dbReference type="GO" id="GO:0032977">
    <property type="term" value="F:membrane insertase activity"/>
    <property type="evidence" value="ECO:0007669"/>
    <property type="project" value="InterPro"/>
</dbReference>
<organism evidence="7 8">
    <name type="scientific">Lipomyces tetrasporus</name>
    <dbReference type="NCBI Taxonomy" id="54092"/>
    <lineage>
        <taxon>Eukaryota</taxon>
        <taxon>Fungi</taxon>
        <taxon>Dikarya</taxon>
        <taxon>Ascomycota</taxon>
        <taxon>Saccharomycotina</taxon>
        <taxon>Lipomycetes</taxon>
        <taxon>Lipomycetales</taxon>
        <taxon>Lipomycetaceae</taxon>
        <taxon>Lipomyces</taxon>
    </lineage>
</organism>
<comment type="subcellular location">
    <subcellularLocation>
        <location evidence="1">Membrane</location>
        <topology evidence="1">Multi-pass membrane protein</topology>
    </subcellularLocation>
</comment>
<dbReference type="PANTHER" id="PTHR12428">
    <property type="entry name" value="OXA1"/>
    <property type="match status" value="1"/>
</dbReference>
<evidence type="ECO:0000256" key="2">
    <source>
        <dbReference type="ARBA" id="ARBA00009877"/>
    </source>
</evidence>
<dbReference type="RefSeq" id="XP_056042832.1">
    <property type="nucleotide sequence ID" value="XM_056188069.1"/>
</dbReference>
<sequence>MASAIRTLRLQTGFARKLSPAAIPRCESSQALWCQRIPSRTHISIISHRPATPRQTSPILGLLKPQCSAFSTTTPTRAADTNPDLASAVLNSASGPATGGISPSGTSSWVDFVFDWDWLLKFAQSCVDAYVWFLDKTVIIGEISFQVFSAVHDITGLTWGWVIPITCILLRVTLTLPVALWSRKNAQRMNDIGGLVQAIGTQIRNGMTKGRLKILPAGFDHNALPTPSSTKEEVAQIFNLVETPQECVQTIKQFAKSNYKLTQNQFHVSIWRTFAVAFVQSFILFFGSRGVARYSRVRTDDTSVLTEGTFYHTQGMLWFTDLDTVDPYLILPVAFTALTFFNIEGYVREGDKVREFRRARQGALSRVFGAVARLGGLFIVSLSFLYPSSYTIYWLTSALYSMVQNAFMRRYHKFIPDNSLATPMKMPANPVRITATLDERSMKRLIAQTMHAPGVQAEPIGITK</sequence>
<feature type="transmembrane region" description="Helical" evidence="6">
    <location>
        <begin position="270"/>
        <end position="288"/>
    </location>
</feature>
<dbReference type="PANTHER" id="PTHR12428:SF65">
    <property type="entry name" value="CYTOCHROME C OXIDASE ASSEMBLY PROTEIN COX18, MITOCHONDRIAL"/>
    <property type="match status" value="1"/>
</dbReference>
<feature type="transmembrane region" description="Helical" evidence="6">
    <location>
        <begin position="328"/>
        <end position="347"/>
    </location>
</feature>
<dbReference type="GO" id="GO:0005743">
    <property type="term" value="C:mitochondrial inner membrane"/>
    <property type="evidence" value="ECO:0007669"/>
    <property type="project" value="TreeGrafter"/>
</dbReference>
<keyword evidence="3 6" id="KW-0812">Transmembrane</keyword>
<reference evidence="7" key="1">
    <citation type="submission" date="2023-03" db="EMBL/GenBank/DDBJ databases">
        <title>Near-Complete genome sequence of Lipomyces tetrasporous NRRL Y-64009, an oleaginous yeast capable of growing on lignocellulosic hydrolysates.</title>
        <authorList>
            <consortium name="Lawrence Berkeley National Laboratory"/>
            <person name="Jagtap S.S."/>
            <person name="Liu J.-J."/>
            <person name="Walukiewicz H.E."/>
            <person name="Pangilinan J."/>
            <person name="Lipzen A."/>
            <person name="Ahrendt S."/>
            <person name="Koriabine M."/>
            <person name="Cobaugh K."/>
            <person name="Salamov A."/>
            <person name="Yoshinaga Y."/>
            <person name="Ng V."/>
            <person name="Daum C."/>
            <person name="Grigoriev I.V."/>
            <person name="Slininger P.J."/>
            <person name="Dien B.S."/>
            <person name="Jin Y.-S."/>
            <person name="Rao C.V."/>
        </authorList>
    </citation>
    <scope>NUCLEOTIDE SEQUENCE</scope>
    <source>
        <strain evidence="7">NRRL Y-64009</strain>
    </source>
</reference>